<keyword evidence="8" id="KW-0472">Membrane</keyword>
<name>A0A913Y1Z5_EXADI</name>
<comment type="function">
    <text evidence="7">Lipase that preferentially hydrolysis medium-chain saturated monoacylglycerols including 2-arachidonoylglycerol. Through 2-arachidonoylglycerol degradation may regulate endocannabinoid signaling pathways. Also has a lysophosphatidyl lipase activity with a preference for lysophosphatidylglycerol among other lysophospholipids. Also able to degrade bis(monoacylglycero)phosphate (BMP) and constitutes the major enzyme for BMP catabolism. BMP, also known as lysobisphosphatidic acid, is enriched in late endosomes and lysosomes and plays a key role in the formation of intraluminal vesicles and in lipid sorting.</text>
</comment>
<keyword evidence="8" id="KW-0812">Transmembrane</keyword>
<dbReference type="GO" id="GO:0031902">
    <property type="term" value="C:late endosome membrane"/>
    <property type="evidence" value="ECO:0007669"/>
    <property type="project" value="UniProtKB-SubCell"/>
</dbReference>
<dbReference type="EC" id="3.1.1.23" evidence="2"/>
<dbReference type="KEGG" id="epa:110250920"/>
<dbReference type="PANTHER" id="PTHR43798">
    <property type="entry name" value="MONOACYLGLYCEROL LIPASE"/>
    <property type="match status" value="1"/>
</dbReference>
<evidence type="ECO:0000256" key="1">
    <source>
        <dbReference type="ARBA" id="ARBA00001613"/>
    </source>
</evidence>
<protein>
    <recommendedName>
        <fullName evidence="2">acylglycerol lipase</fullName>
        <ecNumber evidence="2">3.1.1.23</ecNumber>
    </recommendedName>
</protein>
<dbReference type="SUPFAM" id="SSF53474">
    <property type="entry name" value="alpha/beta-Hydrolases"/>
    <property type="match status" value="1"/>
</dbReference>
<dbReference type="GO" id="GO:0046464">
    <property type="term" value="P:acylglycerol catabolic process"/>
    <property type="evidence" value="ECO:0007669"/>
    <property type="project" value="TreeGrafter"/>
</dbReference>
<evidence type="ECO:0000256" key="8">
    <source>
        <dbReference type="SAM" id="Phobius"/>
    </source>
</evidence>
<evidence type="ECO:0000256" key="3">
    <source>
        <dbReference type="ARBA" id="ARBA00037797"/>
    </source>
</evidence>
<sequence length="326" mass="37422">MEFSQILVFLALMTACLTLLVWIFCLLGYFLWPSLLVEIFQRWNMYRAGFTPKTIDVGDFQFCYMERGLPSDTNQTIVLIHGFAASKDAWCYMSHALPKTEHIIALDLPGHGKSTRKHDGDHTIPTQVAKLHQFVHAIGLHQRKFHLAGISMGGHIVGVYASRHPSNLSSVIMMCPAGIDAPHLSEFLEDVLHKGERNYLIPETTEDFLTMWKKVVHRYIPLPYFAARLFTEVRKPFNEFYKKVLLDITHPDHRFLLQNVLEDITVPALVLWGENDKIIHVSSVNVMKEKLKNSQVHILDRCGHALSLERPWKTAKLMMEFISSCN</sequence>
<accession>A0A913Y1Z5</accession>
<keyword evidence="11" id="KW-1185">Reference proteome</keyword>
<evidence type="ECO:0000256" key="2">
    <source>
        <dbReference type="ARBA" id="ARBA00013254"/>
    </source>
</evidence>
<evidence type="ECO:0000256" key="4">
    <source>
        <dbReference type="ARBA" id="ARBA00037874"/>
    </source>
</evidence>
<dbReference type="OMA" id="QIHTLTM"/>
<dbReference type="InterPro" id="IPR000073">
    <property type="entry name" value="AB_hydrolase_1"/>
</dbReference>
<dbReference type="Pfam" id="PF00561">
    <property type="entry name" value="Abhydrolase_1"/>
    <property type="match status" value="1"/>
</dbReference>
<dbReference type="InterPro" id="IPR050266">
    <property type="entry name" value="AB_hydrolase_sf"/>
</dbReference>
<dbReference type="PANTHER" id="PTHR43798:SF5">
    <property type="entry name" value="MONOACYLGLYCEROL LIPASE ABHD6"/>
    <property type="match status" value="1"/>
</dbReference>
<dbReference type="GO" id="GO:0005765">
    <property type="term" value="C:lysosomal membrane"/>
    <property type="evidence" value="ECO:0007669"/>
    <property type="project" value="UniProtKB-SubCell"/>
</dbReference>
<evidence type="ECO:0000256" key="5">
    <source>
        <dbReference type="ARBA" id="ARBA00046308"/>
    </source>
</evidence>
<dbReference type="AlphaFoldDB" id="A0A913Y1Z5"/>
<evidence type="ECO:0000313" key="11">
    <source>
        <dbReference type="Proteomes" id="UP000887567"/>
    </source>
</evidence>
<proteinExistence type="predicted"/>
<comment type="catalytic activity">
    <reaction evidence="1">
        <text>Hydrolyzes glycerol monoesters of long-chain fatty acids.</text>
        <dbReference type="EC" id="3.1.1.23"/>
    </reaction>
</comment>
<dbReference type="InterPro" id="IPR029058">
    <property type="entry name" value="AB_hydrolase_fold"/>
</dbReference>
<feature type="transmembrane region" description="Helical" evidence="8">
    <location>
        <begin position="6"/>
        <end position="32"/>
    </location>
</feature>
<evidence type="ECO:0000256" key="7">
    <source>
        <dbReference type="ARBA" id="ARBA00049568"/>
    </source>
</evidence>
<comment type="catalytic activity">
    <reaction evidence="6">
        <text>1-dodecanoylglycerol + H2O = dodecanoate + glycerol + H(+)</text>
        <dbReference type="Rhea" id="RHEA:44316"/>
        <dbReference type="ChEBI" id="CHEBI:15377"/>
        <dbReference type="ChEBI" id="CHEBI:15378"/>
        <dbReference type="ChEBI" id="CHEBI:17754"/>
        <dbReference type="ChEBI" id="CHEBI:18262"/>
        <dbReference type="ChEBI" id="CHEBI:75539"/>
    </reaction>
</comment>
<dbReference type="GeneID" id="110250920"/>
<reference evidence="10" key="1">
    <citation type="submission" date="2022-11" db="UniProtKB">
        <authorList>
            <consortium name="EnsemblMetazoa"/>
        </authorList>
    </citation>
    <scope>IDENTIFICATION</scope>
</reference>
<organism evidence="10 11">
    <name type="scientific">Exaiptasia diaphana</name>
    <name type="common">Tropical sea anemone</name>
    <name type="synonym">Aiptasia pulchella</name>
    <dbReference type="NCBI Taxonomy" id="2652724"/>
    <lineage>
        <taxon>Eukaryota</taxon>
        <taxon>Metazoa</taxon>
        <taxon>Cnidaria</taxon>
        <taxon>Anthozoa</taxon>
        <taxon>Hexacorallia</taxon>
        <taxon>Actiniaria</taxon>
        <taxon>Aiptasiidae</taxon>
        <taxon>Exaiptasia</taxon>
    </lineage>
</organism>
<keyword evidence="8" id="KW-1133">Transmembrane helix</keyword>
<dbReference type="PRINTS" id="PR00111">
    <property type="entry name" value="ABHYDROLASE"/>
</dbReference>
<evidence type="ECO:0000259" key="9">
    <source>
        <dbReference type="Pfam" id="PF00561"/>
    </source>
</evidence>
<evidence type="ECO:0000256" key="6">
    <source>
        <dbReference type="ARBA" id="ARBA00047662"/>
    </source>
</evidence>
<dbReference type="RefSeq" id="XP_020913235.1">
    <property type="nucleotide sequence ID" value="XM_021057576.2"/>
</dbReference>
<dbReference type="Proteomes" id="UP000887567">
    <property type="component" value="Unplaced"/>
</dbReference>
<dbReference type="OrthoDB" id="6431331at2759"/>
<evidence type="ECO:0000313" key="10">
    <source>
        <dbReference type="EnsemblMetazoa" id="XP_020913235.1"/>
    </source>
</evidence>
<comment type="subcellular location">
    <subcellularLocation>
        <location evidence="3">Late endosome membrane</location>
        <topology evidence="3">Single-pass type II membrane protein</topology>
    </subcellularLocation>
    <subcellularLocation>
        <location evidence="4">Lysosome membrane</location>
        <topology evidence="4">Single-pass type II membrane protein</topology>
    </subcellularLocation>
    <subcellularLocation>
        <location evidence="5">Mitochondrion membrane</location>
        <topology evidence="5">Single-pass type II membrane protein</topology>
    </subcellularLocation>
</comment>
<dbReference type="GO" id="GO:0031966">
    <property type="term" value="C:mitochondrial membrane"/>
    <property type="evidence" value="ECO:0007669"/>
    <property type="project" value="UniProtKB-SubCell"/>
</dbReference>
<dbReference type="EnsemblMetazoa" id="XM_021057576.2">
    <property type="protein sequence ID" value="XP_020913235.1"/>
    <property type="gene ID" value="LOC110250920"/>
</dbReference>
<feature type="domain" description="AB hydrolase-1" evidence="9">
    <location>
        <begin position="76"/>
        <end position="311"/>
    </location>
</feature>
<dbReference type="GO" id="GO:0047372">
    <property type="term" value="F:monoacylglycerol lipase activity"/>
    <property type="evidence" value="ECO:0007669"/>
    <property type="project" value="UniProtKB-EC"/>
</dbReference>
<dbReference type="Gene3D" id="3.40.50.1820">
    <property type="entry name" value="alpha/beta hydrolase"/>
    <property type="match status" value="1"/>
</dbReference>